<evidence type="ECO:0000259" key="2">
    <source>
        <dbReference type="Pfam" id="PF00582"/>
    </source>
</evidence>
<dbReference type="SUPFAM" id="SSF52402">
    <property type="entry name" value="Adenine nucleotide alpha hydrolases-like"/>
    <property type="match status" value="1"/>
</dbReference>
<dbReference type="PANTHER" id="PTHR46268:SF6">
    <property type="entry name" value="UNIVERSAL STRESS PROTEIN UP12"/>
    <property type="match status" value="1"/>
</dbReference>
<comment type="similarity">
    <text evidence="1">Belongs to the universal stress protein A family.</text>
</comment>
<dbReference type="InterPro" id="IPR006016">
    <property type="entry name" value="UspA"/>
</dbReference>
<dbReference type="PRINTS" id="PR01438">
    <property type="entry name" value="UNVRSLSTRESS"/>
</dbReference>
<feature type="domain" description="UspA" evidence="2">
    <location>
        <begin position="1"/>
        <end position="129"/>
    </location>
</feature>
<dbReference type="EMBL" id="CP012333">
    <property type="protein sequence ID" value="AKU95475.1"/>
    <property type="molecule type" value="Genomic_DNA"/>
</dbReference>
<protein>
    <submittedName>
        <fullName evidence="4">Universal stress protein family</fullName>
    </submittedName>
</protein>
<dbReference type="STRING" id="1391654.AKJ09_02139"/>
<dbReference type="Pfam" id="PF00582">
    <property type="entry name" value="Usp"/>
    <property type="match status" value="1"/>
</dbReference>
<proteinExistence type="inferred from homology"/>
<evidence type="ECO:0000313" key="4">
    <source>
        <dbReference type="EMBL" id="AKU95475.1"/>
    </source>
</evidence>
<dbReference type="KEGG" id="llu:AKJ09_02139"/>
<reference evidence="4 5" key="1">
    <citation type="submission" date="2015-08" db="EMBL/GenBank/DDBJ databases">
        <authorList>
            <person name="Babu N.S."/>
            <person name="Beckwith C.J."/>
            <person name="Beseler K.G."/>
            <person name="Brison A."/>
            <person name="Carone J.V."/>
            <person name="Caskin T.P."/>
            <person name="Diamond M."/>
            <person name="Durham M.E."/>
            <person name="Foxe J.M."/>
            <person name="Go M."/>
            <person name="Henderson B.A."/>
            <person name="Jones I.B."/>
            <person name="McGettigan J.A."/>
            <person name="Micheletti S.J."/>
            <person name="Nasrallah M.E."/>
            <person name="Ortiz D."/>
            <person name="Piller C.R."/>
            <person name="Privatt S.R."/>
            <person name="Schneider S.L."/>
            <person name="Sharp S."/>
            <person name="Smith T.C."/>
            <person name="Stanton J.D."/>
            <person name="Ullery H.E."/>
            <person name="Wilson R.J."/>
            <person name="Serrano M.G."/>
            <person name="Buck G."/>
            <person name="Lee V."/>
            <person name="Wang Y."/>
            <person name="Carvalho R."/>
            <person name="Voegtly L."/>
            <person name="Shi R."/>
            <person name="Duckworth R."/>
            <person name="Johnson A."/>
            <person name="Loviza R."/>
            <person name="Walstead R."/>
            <person name="Shah Z."/>
            <person name="Kiflezghi M."/>
            <person name="Wade K."/>
            <person name="Ball S.L."/>
            <person name="Bradley K.W."/>
            <person name="Asai D.J."/>
            <person name="Bowman C.A."/>
            <person name="Russell D.A."/>
            <person name="Pope W.H."/>
            <person name="Jacobs-Sera D."/>
            <person name="Hendrix R.W."/>
            <person name="Hatfull G.F."/>
        </authorList>
    </citation>
    <scope>NUCLEOTIDE SEQUENCE [LARGE SCALE GENOMIC DNA]</scope>
    <source>
        <strain evidence="4 5">DSM 27648</strain>
    </source>
</reference>
<organism evidence="4 5">
    <name type="scientific">Labilithrix luteola</name>
    <dbReference type="NCBI Taxonomy" id="1391654"/>
    <lineage>
        <taxon>Bacteria</taxon>
        <taxon>Pseudomonadati</taxon>
        <taxon>Myxococcota</taxon>
        <taxon>Polyangia</taxon>
        <taxon>Polyangiales</taxon>
        <taxon>Labilitrichaceae</taxon>
        <taxon>Labilithrix</taxon>
    </lineage>
</organism>
<evidence type="ECO:0000313" key="5">
    <source>
        <dbReference type="Proteomes" id="UP000064967"/>
    </source>
</evidence>
<evidence type="ECO:0000256" key="1">
    <source>
        <dbReference type="ARBA" id="ARBA00008791"/>
    </source>
</evidence>
<dbReference type="OrthoDB" id="9788959at2"/>
<dbReference type="Gene3D" id="1.20.120.520">
    <property type="entry name" value="nmb1532 protein domain like"/>
    <property type="match status" value="1"/>
</dbReference>
<accession>A0A0K1PPK7</accession>
<name>A0A0K1PPK7_9BACT</name>
<gene>
    <name evidence="4" type="ORF">AKJ09_02139</name>
</gene>
<evidence type="ECO:0000259" key="3">
    <source>
        <dbReference type="Pfam" id="PF01814"/>
    </source>
</evidence>
<sequence length="281" mass="31522">MKRILVAVDGSRESEIVVAKAVEVARDVGGRLSLLHVIEPHQASLVNDAAFDESRRCLERLEASMPPSFRGGCEVRFGLAAKTICEAAASKSVDVIVIGAHEHGVVERALGTTAAEVVNHADRTVLVVRCQPEVQERPSANDFERAGDILRRDHRRLEQVYEGLASAYRRGDWNEVIEEWNHFEPALMAHMEREEREVFPSFRLVAPEEAKALLDEHEQLRRLLATLGVHIEIHAFPMADAEDLIERLHQHEVREATALYPFVDLSFDALAFGARDERSSP</sequence>
<dbReference type="RefSeq" id="WP_146646916.1">
    <property type="nucleotide sequence ID" value="NZ_CP012333.1"/>
</dbReference>
<dbReference type="Proteomes" id="UP000064967">
    <property type="component" value="Chromosome"/>
</dbReference>
<dbReference type="AlphaFoldDB" id="A0A0K1PPK7"/>
<dbReference type="InterPro" id="IPR014729">
    <property type="entry name" value="Rossmann-like_a/b/a_fold"/>
</dbReference>
<keyword evidence="5" id="KW-1185">Reference proteome</keyword>
<dbReference type="InterPro" id="IPR006015">
    <property type="entry name" value="Universal_stress_UspA"/>
</dbReference>
<dbReference type="Gene3D" id="3.40.50.620">
    <property type="entry name" value="HUPs"/>
    <property type="match status" value="1"/>
</dbReference>
<dbReference type="InterPro" id="IPR012312">
    <property type="entry name" value="Hemerythrin-like"/>
</dbReference>
<dbReference type="PANTHER" id="PTHR46268">
    <property type="entry name" value="STRESS RESPONSE PROTEIN NHAX"/>
    <property type="match status" value="1"/>
</dbReference>
<feature type="domain" description="Hemerythrin-like" evidence="3">
    <location>
        <begin position="148"/>
        <end position="262"/>
    </location>
</feature>
<dbReference type="CDD" id="cd00293">
    <property type="entry name" value="USP-like"/>
    <property type="match status" value="1"/>
</dbReference>
<dbReference type="Pfam" id="PF01814">
    <property type="entry name" value="Hemerythrin"/>
    <property type="match status" value="1"/>
</dbReference>